<evidence type="ECO:0000313" key="5">
    <source>
        <dbReference type="Proteomes" id="UP000243797"/>
    </source>
</evidence>
<dbReference type="Pfam" id="PF05004">
    <property type="entry name" value="IFRD"/>
    <property type="match status" value="1"/>
</dbReference>
<organism evidence="4 5">
    <name type="scientific">Sphaceloma murrayae</name>
    <dbReference type="NCBI Taxonomy" id="2082308"/>
    <lineage>
        <taxon>Eukaryota</taxon>
        <taxon>Fungi</taxon>
        <taxon>Dikarya</taxon>
        <taxon>Ascomycota</taxon>
        <taxon>Pezizomycotina</taxon>
        <taxon>Dothideomycetes</taxon>
        <taxon>Dothideomycetidae</taxon>
        <taxon>Myriangiales</taxon>
        <taxon>Elsinoaceae</taxon>
        <taxon>Sphaceloma</taxon>
    </lineage>
</organism>
<protein>
    <recommendedName>
        <fullName evidence="3">Interferon-related developmental regulator N-terminal domain-containing protein</fullName>
    </recommendedName>
</protein>
<keyword evidence="5" id="KW-1185">Reference proteome</keyword>
<dbReference type="InterPro" id="IPR007701">
    <property type="entry name" value="Interferon-rel_develop_reg_N"/>
</dbReference>
<dbReference type="InterPro" id="IPR039777">
    <property type="entry name" value="IFRD"/>
</dbReference>
<evidence type="ECO:0000256" key="2">
    <source>
        <dbReference type="SAM" id="MobiDB-lite"/>
    </source>
</evidence>
<dbReference type="InterPro" id="IPR011989">
    <property type="entry name" value="ARM-like"/>
</dbReference>
<dbReference type="InterPro" id="IPR016024">
    <property type="entry name" value="ARM-type_fold"/>
</dbReference>
<dbReference type="AlphaFoldDB" id="A0A2K1QZI8"/>
<name>A0A2K1QZI8_9PEZI</name>
<feature type="compositionally biased region" description="Acidic residues" evidence="2">
    <location>
        <begin position="301"/>
        <end position="315"/>
    </location>
</feature>
<feature type="domain" description="Interferon-related developmental regulator N-terminal" evidence="3">
    <location>
        <begin position="67"/>
        <end position="372"/>
    </location>
</feature>
<dbReference type="PANTHER" id="PTHR12354">
    <property type="entry name" value="INTERFERON-RELATED DEVELOPMENTAL REGULATOR"/>
    <property type="match status" value="1"/>
</dbReference>
<gene>
    <name evidence="4" type="ORF">CAC42_5793</name>
</gene>
<feature type="compositionally biased region" description="Basic and acidic residues" evidence="2">
    <location>
        <begin position="452"/>
        <end position="469"/>
    </location>
</feature>
<feature type="compositionally biased region" description="Polar residues" evidence="2">
    <location>
        <begin position="22"/>
        <end position="47"/>
    </location>
</feature>
<dbReference type="Gene3D" id="1.25.10.10">
    <property type="entry name" value="Leucine-rich Repeat Variant"/>
    <property type="match status" value="1"/>
</dbReference>
<dbReference type="STRING" id="2082308.A0A2K1QZI8"/>
<feature type="region of interest" description="Disordered" evidence="2">
    <location>
        <begin position="450"/>
        <end position="476"/>
    </location>
</feature>
<accession>A0A2K1QZI8</accession>
<comment type="similarity">
    <text evidence="1">Belongs to the IFRD family.</text>
</comment>
<evidence type="ECO:0000259" key="3">
    <source>
        <dbReference type="Pfam" id="PF05004"/>
    </source>
</evidence>
<dbReference type="InParanoid" id="A0A2K1QZI8"/>
<dbReference type="OrthoDB" id="18978at2759"/>
<feature type="region of interest" description="Disordered" evidence="2">
    <location>
        <begin position="301"/>
        <end position="321"/>
    </location>
</feature>
<dbReference type="EMBL" id="NKHZ01000025">
    <property type="protein sequence ID" value="PNS20343.1"/>
    <property type="molecule type" value="Genomic_DNA"/>
</dbReference>
<proteinExistence type="inferred from homology"/>
<evidence type="ECO:0000256" key="1">
    <source>
        <dbReference type="ARBA" id="ARBA00008828"/>
    </source>
</evidence>
<evidence type="ECO:0000313" key="4">
    <source>
        <dbReference type="EMBL" id="PNS20343.1"/>
    </source>
</evidence>
<reference evidence="4 5" key="1">
    <citation type="submission" date="2017-06" db="EMBL/GenBank/DDBJ databases">
        <title>Draft genome sequence of a variant of Elsinoe murrayae.</title>
        <authorList>
            <person name="Cheng Q."/>
        </authorList>
    </citation>
    <scope>NUCLEOTIDE SEQUENCE [LARGE SCALE GENOMIC DNA]</scope>
    <source>
        <strain evidence="4 5">CQ-2017a</strain>
    </source>
</reference>
<dbReference type="Proteomes" id="UP000243797">
    <property type="component" value="Unassembled WGS sequence"/>
</dbReference>
<dbReference type="SUPFAM" id="SSF48371">
    <property type="entry name" value="ARM repeat"/>
    <property type="match status" value="1"/>
</dbReference>
<dbReference type="PANTHER" id="PTHR12354:SF1">
    <property type="entry name" value="INTERFERON-RELATED DEVELOPMENTAL REGULATOR 1"/>
    <property type="match status" value="1"/>
</dbReference>
<comment type="caution">
    <text evidence="4">The sequence shown here is derived from an EMBL/GenBank/DDBJ whole genome shotgun (WGS) entry which is preliminary data.</text>
</comment>
<sequence length="476" mass="52795">MHDLRRQALESGKTVSKKAKSRQVSGSNSKTTSLNVSPEGSKVTSRVASRHASDDEDNYSDETSFSTHSIDEMITAPEDTESSKDAWRSHLHTQIENILNKKRSGVDGREVTLAVFSRILMLRFAQEEIAGQLDEIATAVLKSATSGASDTESILALKALALMLITEPSEDLYDMLSGPIKTIIEDSQSSQAKVAAIHAMGVAAFYGGASPEEVEEIMSFLFEIVESDGVSVDAEDAGDVVAAALEEWGFLATQLEDMEDVSPEAVEAFTEQLDAGDTSVQIAAGENIALLYEKSFTELEDDEDPSEAYLDSDDEEARKNRPKMVKRYTVCRQEHLMLNKLKELSNISSKRVSKRDRRSLHSNFADVLSSVEHPTRGPRFSTAINEDGKVYGSQMTVKIGRSGVLRIRTWEQLHRLKALRRILQGGFLTHYTENQVVFETIPIIMDQVEQGRTPKKDKPRRARDNDRIGYENGLSD</sequence>
<feature type="region of interest" description="Disordered" evidence="2">
    <location>
        <begin position="1"/>
        <end position="71"/>
    </location>
</feature>